<reference evidence="1" key="1">
    <citation type="submission" date="2021-12" db="EMBL/GenBank/DDBJ databases">
        <authorList>
            <person name="Zaccaron A."/>
            <person name="Stergiopoulos I."/>
        </authorList>
    </citation>
    <scope>NUCLEOTIDE SEQUENCE</scope>
    <source>
        <strain evidence="1">Race5_Kim</strain>
    </source>
</reference>
<dbReference type="KEGG" id="ffu:CLAFUR5_09686"/>
<dbReference type="EMBL" id="CP090171">
    <property type="protein sequence ID" value="UJO21442.1"/>
    <property type="molecule type" value="Genomic_DNA"/>
</dbReference>
<proteinExistence type="predicted"/>
<dbReference type="RefSeq" id="XP_047765808.1">
    <property type="nucleotide sequence ID" value="XM_047908834.1"/>
</dbReference>
<sequence length="217" mass="24748">MILLEMPVRDVLRAQQVDRTWQAFIKGSPKLQQALSMRPSSDVLLRVKAKEGHKLPPCTSLDECREYSKTDQHLGSAAYCYTVTENSRALKTPISINPFLWIHTWHYRLLMRLSGPGQDGITTASSSKESWRNMLLTQPPMQEILIQACNRWHVIRAKSDTPGLTLSDLVEVRIAYPDRRNDEYYDLWSGTGFHLWERDDVAGDMVSELAGGPEFGE</sequence>
<keyword evidence="2" id="KW-1185">Reference proteome</keyword>
<evidence type="ECO:0000313" key="1">
    <source>
        <dbReference type="EMBL" id="UJO21442.1"/>
    </source>
</evidence>
<dbReference type="Proteomes" id="UP000756132">
    <property type="component" value="Chromosome 9"/>
</dbReference>
<reference evidence="1" key="2">
    <citation type="journal article" date="2022" name="Microb. Genom.">
        <title>A chromosome-scale genome assembly of the tomato pathogen Cladosporium fulvum reveals a compartmentalized genome architecture and the presence of a dispensable chromosome.</title>
        <authorList>
            <person name="Zaccaron A.Z."/>
            <person name="Chen L.H."/>
            <person name="Samaras A."/>
            <person name="Stergiopoulos I."/>
        </authorList>
    </citation>
    <scope>NUCLEOTIDE SEQUENCE</scope>
    <source>
        <strain evidence="1">Race5_Kim</strain>
    </source>
</reference>
<protein>
    <recommendedName>
        <fullName evidence="3">F-box domain-containing protein</fullName>
    </recommendedName>
</protein>
<evidence type="ECO:0008006" key="3">
    <source>
        <dbReference type="Google" id="ProtNLM"/>
    </source>
</evidence>
<gene>
    <name evidence="1" type="ORF">CLAFUR5_09686</name>
</gene>
<name>A0A9Q8PFF8_PASFU</name>
<accession>A0A9Q8PFF8</accession>
<dbReference type="AlphaFoldDB" id="A0A9Q8PFF8"/>
<evidence type="ECO:0000313" key="2">
    <source>
        <dbReference type="Proteomes" id="UP000756132"/>
    </source>
</evidence>
<organism evidence="1 2">
    <name type="scientific">Passalora fulva</name>
    <name type="common">Tomato leaf mold</name>
    <name type="synonym">Cladosporium fulvum</name>
    <dbReference type="NCBI Taxonomy" id="5499"/>
    <lineage>
        <taxon>Eukaryota</taxon>
        <taxon>Fungi</taxon>
        <taxon>Dikarya</taxon>
        <taxon>Ascomycota</taxon>
        <taxon>Pezizomycotina</taxon>
        <taxon>Dothideomycetes</taxon>
        <taxon>Dothideomycetidae</taxon>
        <taxon>Mycosphaerellales</taxon>
        <taxon>Mycosphaerellaceae</taxon>
        <taxon>Fulvia</taxon>
    </lineage>
</organism>
<dbReference type="OrthoDB" id="3854593at2759"/>
<dbReference type="GeneID" id="71989564"/>